<dbReference type="GO" id="GO:0009306">
    <property type="term" value="P:protein secretion"/>
    <property type="evidence" value="ECO:0007669"/>
    <property type="project" value="InterPro"/>
</dbReference>
<dbReference type="EMBL" id="JAKHSK010000046">
    <property type="protein sequence ID" value="MCL6220609.1"/>
    <property type="molecule type" value="Genomic_DNA"/>
</dbReference>
<accession>A0A9X2A4Z6</accession>
<evidence type="ECO:0000313" key="7">
    <source>
        <dbReference type="Proteomes" id="UP001139521"/>
    </source>
</evidence>
<feature type="region of interest" description="Disordered" evidence="3">
    <location>
        <begin position="417"/>
        <end position="439"/>
    </location>
</feature>
<dbReference type="InterPro" id="IPR004846">
    <property type="entry name" value="T2SS/T3SS_dom"/>
</dbReference>
<evidence type="ECO:0000313" key="6">
    <source>
        <dbReference type="EMBL" id="MCL6220609.1"/>
    </source>
</evidence>
<proteinExistence type="inferred from homology"/>
<dbReference type="InterPro" id="IPR050810">
    <property type="entry name" value="Bact_Secretion_Sys_Channel"/>
</dbReference>
<name>A0A9X2A4Z6_9FLAO</name>
<evidence type="ECO:0000259" key="5">
    <source>
        <dbReference type="Pfam" id="PF00263"/>
    </source>
</evidence>
<dbReference type="Pfam" id="PF00263">
    <property type="entry name" value="Secretin"/>
    <property type="match status" value="1"/>
</dbReference>
<evidence type="ECO:0000256" key="4">
    <source>
        <dbReference type="SAM" id="SignalP"/>
    </source>
</evidence>
<comment type="similarity">
    <text evidence="1">Belongs to the bacterial secretin family.</text>
</comment>
<gene>
    <name evidence="6" type="ORF">L1967_20135</name>
</gene>
<feature type="domain" description="Type II/III secretion system secretin-like" evidence="5">
    <location>
        <begin position="576"/>
        <end position="743"/>
    </location>
</feature>
<dbReference type="Gene3D" id="3.30.1370.130">
    <property type="match status" value="1"/>
</dbReference>
<organism evidence="6 7">
    <name type="scientific">Zunongwangia pacifica</name>
    <dbReference type="NCBI Taxonomy" id="2911062"/>
    <lineage>
        <taxon>Bacteria</taxon>
        <taxon>Pseudomonadati</taxon>
        <taxon>Bacteroidota</taxon>
        <taxon>Flavobacteriia</taxon>
        <taxon>Flavobacteriales</taxon>
        <taxon>Flavobacteriaceae</taxon>
        <taxon>Zunongwangia</taxon>
    </lineage>
</organism>
<feature type="chain" id="PRO_5040978630" evidence="4">
    <location>
        <begin position="28"/>
        <end position="744"/>
    </location>
</feature>
<dbReference type="RefSeq" id="WP_249603300.1">
    <property type="nucleotide sequence ID" value="NZ_JAKHSK010000046.1"/>
</dbReference>
<keyword evidence="4" id="KW-0732">Signal</keyword>
<dbReference type="InterPro" id="IPR001775">
    <property type="entry name" value="GspD/PilQ"/>
</dbReference>
<dbReference type="AlphaFoldDB" id="A0A9X2A4Z6"/>
<feature type="coiled-coil region" evidence="2">
    <location>
        <begin position="27"/>
        <end position="54"/>
    </location>
</feature>
<dbReference type="PRINTS" id="PR00811">
    <property type="entry name" value="BCTERIALGSPD"/>
</dbReference>
<keyword evidence="2" id="KW-0175">Coiled coil</keyword>
<feature type="signal peptide" evidence="4">
    <location>
        <begin position="1"/>
        <end position="27"/>
    </location>
</feature>
<dbReference type="GO" id="GO:0015627">
    <property type="term" value="C:type II protein secretion system complex"/>
    <property type="evidence" value="ECO:0007669"/>
    <property type="project" value="TreeGrafter"/>
</dbReference>
<feature type="compositionally biased region" description="Low complexity" evidence="3">
    <location>
        <begin position="319"/>
        <end position="343"/>
    </location>
</feature>
<keyword evidence="7" id="KW-1185">Reference proteome</keyword>
<dbReference type="Proteomes" id="UP001139521">
    <property type="component" value="Unassembled WGS sequence"/>
</dbReference>
<feature type="compositionally biased region" description="Polar residues" evidence="3">
    <location>
        <begin position="425"/>
        <end position="439"/>
    </location>
</feature>
<protein>
    <submittedName>
        <fullName evidence="6">Type II and III secretion system protein</fullName>
    </submittedName>
</protein>
<dbReference type="PROSITE" id="PS51257">
    <property type="entry name" value="PROKAR_LIPOPROTEIN"/>
    <property type="match status" value="1"/>
</dbReference>
<reference evidence="6" key="1">
    <citation type="submission" date="2022-01" db="EMBL/GenBank/DDBJ databases">
        <title>Genome sequencing of Zunongwangia sp. M21534 genome.</title>
        <authorList>
            <person name="Chen Y."/>
            <person name="Dong C."/>
            <person name="Shao Z."/>
        </authorList>
    </citation>
    <scope>NUCLEOTIDE SEQUENCE</scope>
    <source>
        <strain evidence="6">MCCC M21534</strain>
    </source>
</reference>
<comment type="caution">
    <text evidence="6">The sequence shown here is derived from an EMBL/GenBank/DDBJ whole genome shotgun (WGS) entry which is preliminary data.</text>
</comment>
<evidence type="ECO:0000256" key="3">
    <source>
        <dbReference type="SAM" id="MobiDB-lite"/>
    </source>
</evidence>
<evidence type="ECO:0000256" key="1">
    <source>
        <dbReference type="RuleBase" id="RU004003"/>
    </source>
</evidence>
<evidence type="ECO:0000256" key="2">
    <source>
        <dbReference type="SAM" id="Coils"/>
    </source>
</evidence>
<feature type="region of interest" description="Disordered" evidence="3">
    <location>
        <begin position="317"/>
        <end position="343"/>
    </location>
</feature>
<dbReference type="PANTHER" id="PTHR30332">
    <property type="entry name" value="PROBABLE GENERAL SECRETION PATHWAY PROTEIN D"/>
    <property type="match status" value="1"/>
</dbReference>
<dbReference type="PANTHER" id="PTHR30332:SF17">
    <property type="entry name" value="TYPE IV PILIATION SYSTEM PROTEIN DR_0774-RELATED"/>
    <property type="match status" value="1"/>
</dbReference>
<sequence length="744" mass="83255">MTLERHTLYLIFILSLALSCCSLNTWAQEDAIRIENLERDLDSYAREYPAINEEVNINLSNTSLSNFLLAVAKVHDINFHLSPALGNITIVNNFGDVSIKNLLVFVAKEYELDFNFTGNIISISPYEPVPPPIQEQEPNVTYKAQNNTISLDLKNDPLRKVFRKITNVTGTNLVYSPGMENLPLSIYLKDVPMTNAIEKMALANNLRVTKSRDGFYIFNLIAQNGEGNMYSALEMSDNFQFQVLDSIHKVIAVEFRNASSAAVIRSVSEALGVDYYLASPLENLGNLSFSSDNIHYDQLLQYIFESTQEQQPVLSEDFNQNGQGSQNYQSNNRGNAVPNSSIANQNSSQAFTYRKEGELYFFGYANLLSLKDIAVIPMMYRSVQLLSDPTNNYSARKRNRNSNFVTGNTNYYGSNNYNNNMGTPPYSNNTRNTSGNYNSYDPDESDISLDAIKKIIPEELLQNIHLKIDAELNSFVVTGKATDINRFRDFVEYIDKPVPVILIEVMILEVNKSATVETGINFGLGEEEIDTEGQAFPNTNMQIGAQTVNKVIGGFDGFGSLNLGRVLPNFYMNIKAMESNGNLKVLSTPKLSTLNGHKAHLSSGQTTYYAVTNQNFFGSQIPQTSEITNYYPIDAELALDIQPFVSGNGEITLDINVMQSSFNGERIAKEAPPGMNSREFSSIIRMRDQDVAVLGGIEQRTKDDSGSGVPLLARVPVIKWLFSERRREDSKRKLNILIKPTVIY</sequence>